<protein>
    <submittedName>
        <fullName evidence="1">Molybdenum-binding periplasmic protein</fullName>
    </submittedName>
</protein>
<evidence type="ECO:0000313" key="1">
    <source>
        <dbReference type="EMBL" id="OAT34709.1"/>
    </source>
</evidence>
<reference evidence="1 2" key="1">
    <citation type="submission" date="2016-04" db="EMBL/GenBank/DDBJ databases">
        <title>ATOL: Assembling a taxonomically balanced genome-scale reconstruction of the evolutionary history of the Enterobacteriaceae.</title>
        <authorList>
            <person name="Plunkett G.III."/>
            <person name="Neeno-Eckwall E.C."/>
            <person name="Glasner J.D."/>
            <person name="Perna N.T."/>
        </authorList>
    </citation>
    <scope>NUCLEOTIDE SEQUENCE [LARGE SCALE GENOMIC DNA]</scope>
    <source>
        <strain evidence="1 2">ATCC 19692</strain>
    </source>
</reference>
<accession>A0A198GD47</accession>
<dbReference type="STRING" id="1354337.M983_1024"/>
<gene>
    <name evidence="1" type="ORF">M983_1024</name>
</gene>
<dbReference type="EMBL" id="LXEN01000042">
    <property type="protein sequence ID" value="OAT34709.1"/>
    <property type="molecule type" value="Genomic_DNA"/>
</dbReference>
<dbReference type="GO" id="GO:0030973">
    <property type="term" value="F:molybdate ion binding"/>
    <property type="evidence" value="ECO:0007669"/>
    <property type="project" value="TreeGrafter"/>
</dbReference>
<dbReference type="SUPFAM" id="SSF53850">
    <property type="entry name" value="Periplasmic binding protein-like II"/>
    <property type="match status" value="1"/>
</dbReference>
<sequence>MAFSLFAAGSLKKSLPSFIEHYQQQTKEKWVLTFGPAGLLRERIEQGETCHLFLSADKANSQQLVDKGIASTFAPFIANQLCITAKKACVNEADNWLSLLANPLLTLAISTPKADPSGDYSWQFFDKIEKEMPQLGQQLKERACSLVGGKHSIAIPNGEIAAHYLITSQHTDLFIGYQHYQSQLRQYPELKVFDIPANFNITALYCATLIHSDADKLYQALLSFCAQQYFIENGFLPLNQ</sequence>
<dbReference type="PANTHER" id="PTHR30632">
    <property type="entry name" value="MOLYBDATE-BINDING PERIPLASMIC PROTEIN"/>
    <property type="match status" value="1"/>
</dbReference>
<name>A0A198GD47_9GAMM</name>
<dbReference type="PANTHER" id="PTHR30632:SF0">
    <property type="entry name" value="SULFATE-BINDING PROTEIN"/>
    <property type="match status" value="1"/>
</dbReference>
<keyword evidence="2" id="KW-1185">Reference proteome</keyword>
<proteinExistence type="predicted"/>
<organism evidence="1 2">
    <name type="scientific">Proteus myxofaciens ATCC 19692</name>
    <dbReference type="NCBI Taxonomy" id="1354337"/>
    <lineage>
        <taxon>Bacteria</taxon>
        <taxon>Pseudomonadati</taxon>
        <taxon>Pseudomonadota</taxon>
        <taxon>Gammaproteobacteria</taxon>
        <taxon>Enterobacterales</taxon>
        <taxon>Morganellaceae</taxon>
        <taxon>Proteus</taxon>
    </lineage>
</organism>
<dbReference type="Proteomes" id="UP000094023">
    <property type="component" value="Unassembled WGS sequence"/>
</dbReference>
<dbReference type="Gene3D" id="3.40.190.10">
    <property type="entry name" value="Periplasmic binding protein-like II"/>
    <property type="match status" value="2"/>
</dbReference>
<dbReference type="InterPro" id="IPR050682">
    <property type="entry name" value="ModA/WtpA"/>
</dbReference>
<dbReference type="RefSeq" id="WP_066748069.1">
    <property type="nucleotide sequence ID" value="NZ_LXEN01000042.1"/>
</dbReference>
<dbReference type="OrthoDB" id="516817at2"/>
<dbReference type="GO" id="GO:0015689">
    <property type="term" value="P:molybdate ion transport"/>
    <property type="evidence" value="ECO:0007669"/>
    <property type="project" value="TreeGrafter"/>
</dbReference>
<dbReference type="PATRIC" id="fig|1354337.4.peg.1043"/>
<dbReference type="AlphaFoldDB" id="A0A198GD47"/>
<dbReference type="Pfam" id="PF13531">
    <property type="entry name" value="SBP_bac_11"/>
    <property type="match status" value="1"/>
</dbReference>
<comment type="caution">
    <text evidence="1">The sequence shown here is derived from an EMBL/GenBank/DDBJ whole genome shotgun (WGS) entry which is preliminary data.</text>
</comment>
<evidence type="ECO:0000313" key="2">
    <source>
        <dbReference type="Proteomes" id="UP000094023"/>
    </source>
</evidence>